<organism evidence="2 3">
    <name type="scientific">Synaphobranchus kaupii</name>
    <name type="common">Kaup's arrowtooth eel</name>
    <dbReference type="NCBI Taxonomy" id="118154"/>
    <lineage>
        <taxon>Eukaryota</taxon>
        <taxon>Metazoa</taxon>
        <taxon>Chordata</taxon>
        <taxon>Craniata</taxon>
        <taxon>Vertebrata</taxon>
        <taxon>Euteleostomi</taxon>
        <taxon>Actinopterygii</taxon>
        <taxon>Neopterygii</taxon>
        <taxon>Teleostei</taxon>
        <taxon>Anguilliformes</taxon>
        <taxon>Synaphobranchidae</taxon>
        <taxon>Synaphobranchus</taxon>
    </lineage>
</organism>
<name>A0A9Q1IYZ7_SYNKA</name>
<comment type="caution">
    <text evidence="2">The sequence shown here is derived from an EMBL/GenBank/DDBJ whole genome shotgun (WGS) entry which is preliminary data.</text>
</comment>
<feature type="region of interest" description="Disordered" evidence="1">
    <location>
        <begin position="52"/>
        <end position="76"/>
    </location>
</feature>
<evidence type="ECO:0000313" key="2">
    <source>
        <dbReference type="EMBL" id="KAJ8358770.1"/>
    </source>
</evidence>
<feature type="region of interest" description="Disordered" evidence="1">
    <location>
        <begin position="1"/>
        <end position="32"/>
    </location>
</feature>
<feature type="compositionally biased region" description="Acidic residues" evidence="1">
    <location>
        <begin position="65"/>
        <end position="76"/>
    </location>
</feature>
<keyword evidence="3" id="KW-1185">Reference proteome</keyword>
<proteinExistence type="predicted"/>
<protein>
    <submittedName>
        <fullName evidence="2">Uncharacterized protein</fullName>
    </submittedName>
</protein>
<accession>A0A9Q1IYZ7</accession>
<feature type="compositionally biased region" description="Basic and acidic residues" evidence="1">
    <location>
        <begin position="7"/>
        <end position="24"/>
    </location>
</feature>
<sequence>MRRRNRKSPDGGADHAEEKQEVPRRRSCTQRQCHHATEVITLLRLLHGLKMMRPQKYKREANPSPEDEITEMQERQ</sequence>
<evidence type="ECO:0000313" key="3">
    <source>
        <dbReference type="Proteomes" id="UP001152622"/>
    </source>
</evidence>
<dbReference type="EMBL" id="JAINUF010000005">
    <property type="protein sequence ID" value="KAJ8358770.1"/>
    <property type="molecule type" value="Genomic_DNA"/>
</dbReference>
<dbReference type="Proteomes" id="UP001152622">
    <property type="component" value="Chromosome 5"/>
</dbReference>
<gene>
    <name evidence="2" type="ORF">SKAU_G00152950</name>
</gene>
<evidence type="ECO:0000256" key="1">
    <source>
        <dbReference type="SAM" id="MobiDB-lite"/>
    </source>
</evidence>
<reference evidence="2" key="1">
    <citation type="journal article" date="2023" name="Science">
        <title>Genome structures resolve the early diversification of teleost fishes.</title>
        <authorList>
            <person name="Parey E."/>
            <person name="Louis A."/>
            <person name="Montfort J."/>
            <person name="Bouchez O."/>
            <person name="Roques C."/>
            <person name="Iampietro C."/>
            <person name="Lluch J."/>
            <person name="Castinel A."/>
            <person name="Donnadieu C."/>
            <person name="Desvignes T."/>
            <person name="Floi Bucao C."/>
            <person name="Jouanno E."/>
            <person name="Wen M."/>
            <person name="Mejri S."/>
            <person name="Dirks R."/>
            <person name="Jansen H."/>
            <person name="Henkel C."/>
            <person name="Chen W.J."/>
            <person name="Zahm M."/>
            <person name="Cabau C."/>
            <person name="Klopp C."/>
            <person name="Thompson A.W."/>
            <person name="Robinson-Rechavi M."/>
            <person name="Braasch I."/>
            <person name="Lecointre G."/>
            <person name="Bobe J."/>
            <person name="Postlethwait J.H."/>
            <person name="Berthelot C."/>
            <person name="Roest Crollius H."/>
            <person name="Guiguen Y."/>
        </authorList>
    </citation>
    <scope>NUCLEOTIDE SEQUENCE</scope>
    <source>
        <strain evidence="2">WJC10195</strain>
    </source>
</reference>
<dbReference type="AlphaFoldDB" id="A0A9Q1IYZ7"/>